<dbReference type="Proteomes" id="UP001374535">
    <property type="component" value="Chromosome 7"/>
</dbReference>
<feature type="compositionally biased region" description="Gly residues" evidence="1">
    <location>
        <begin position="36"/>
        <end position="48"/>
    </location>
</feature>
<feature type="region of interest" description="Disordered" evidence="1">
    <location>
        <begin position="1"/>
        <end position="84"/>
    </location>
</feature>
<reference evidence="2 3" key="1">
    <citation type="journal article" date="2023" name="Life. Sci Alliance">
        <title>Evolutionary insights into 3D genome organization and epigenetic landscape of Vigna mungo.</title>
        <authorList>
            <person name="Junaid A."/>
            <person name="Singh B."/>
            <person name="Bhatia S."/>
        </authorList>
    </citation>
    <scope>NUCLEOTIDE SEQUENCE [LARGE SCALE GENOMIC DNA]</scope>
    <source>
        <strain evidence="2">Urdbean</strain>
    </source>
</reference>
<accession>A0AAQ3N5N9</accession>
<gene>
    <name evidence="2" type="ORF">V8G54_023579</name>
</gene>
<organism evidence="2 3">
    <name type="scientific">Vigna mungo</name>
    <name type="common">Black gram</name>
    <name type="synonym">Phaseolus mungo</name>
    <dbReference type="NCBI Taxonomy" id="3915"/>
    <lineage>
        <taxon>Eukaryota</taxon>
        <taxon>Viridiplantae</taxon>
        <taxon>Streptophyta</taxon>
        <taxon>Embryophyta</taxon>
        <taxon>Tracheophyta</taxon>
        <taxon>Spermatophyta</taxon>
        <taxon>Magnoliopsida</taxon>
        <taxon>eudicotyledons</taxon>
        <taxon>Gunneridae</taxon>
        <taxon>Pentapetalae</taxon>
        <taxon>rosids</taxon>
        <taxon>fabids</taxon>
        <taxon>Fabales</taxon>
        <taxon>Fabaceae</taxon>
        <taxon>Papilionoideae</taxon>
        <taxon>50 kb inversion clade</taxon>
        <taxon>NPAAA clade</taxon>
        <taxon>indigoferoid/millettioid clade</taxon>
        <taxon>Phaseoleae</taxon>
        <taxon>Vigna</taxon>
    </lineage>
</organism>
<feature type="region of interest" description="Disordered" evidence="1">
    <location>
        <begin position="123"/>
        <end position="157"/>
    </location>
</feature>
<sequence length="157" mass="16897">RGRYLHVNNQQRKPNVQGFGGQNGSHQQQSTNPFGFGSGSGSGSGSGFGSQQQQKSNPFGFGAQNSSQLNGGPRSEYKPNQYKVEKERSILKSKMLEFEKLLSEPYQKPINSSLDVQRPQSMGANANLISGTSQSNGPLSVSSFSQLGTSMNMGFGR</sequence>
<keyword evidence="3" id="KW-1185">Reference proteome</keyword>
<dbReference type="EMBL" id="CP144694">
    <property type="protein sequence ID" value="WVZ02773.1"/>
    <property type="molecule type" value="Genomic_DNA"/>
</dbReference>
<feature type="compositionally biased region" description="Polar residues" evidence="1">
    <location>
        <begin position="24"/>
        <end position="33"/>
    </location>
</feature>
<proteinExistence type="predicted"/>
<evidence type="ECO:0000256" key="1">
    <source>
        <dbReference type="SAM" id="MobiDB-lite"/>
    </source>
</evidence>
<evidence type="ECO:0000313" key="3">
    <source>
        <dbReference type="Proteomes" id="UP001374535"/>
    </source>
</evidence>
<name>A0AAQ3N5N9_VIGMU</name>
<evidence type="ECO:0000313" key="2">
    <source>
        <dbReference type="EMBL" id="WVZ02773.1"/>
    </source>
</evidence>
<feature type="non-terminal residue" evidence="2">
    <location>
        <position position="157"/>
    </location>
</feature>
<protein>
    <submittedName>
        <fullName evidence="2">Uncharacterized protein</fullName>
    </submittedName>
</protein>
<dbReference type="AlphaFoldDB" id="A0AAQ3N5N9"/>